<keyword evidence="3 9" id="KW-0378">Hydrolase</keyword>
<dbReference type="PROSITE" id="PS51194">
    <property type="entry name" value="HELICASE_CTER"/>
    <property type="match status" value="1"/>
</dbReference>
<evidence type="ECO:0000313" key="14">
    <source>
        <dbReference type="EMBL" id="KAK9917680.1"/>
    </source>
</evidence>
<organism evidence="14 15">
    <name type="scientific">Coccomyxa subellipsoidea</name>
    <dbReference type="NCBI Taxonomy" id="248742"/>
    <lineage>
        <taxon>Eukaryota</taxon>
        <taxon>Viridiplantae</taxon>
        <taxon>Chlorophyta</taxon>
        <taxon>core chlorophytes</taxon>
        <taxon>Trebouxiophyceae</taxon>
        <taxon>Trebouxiophyceae incertae sedis</taxon>
        <taxon>Coccomyxaceae</taxon>
        <taxon>Coccomyxa</taxon>
    </lineage>
</organism>
<evidence type="ECO:0000256" key="1">
    <source>
        <dbReference type="ARBA" id="ARBA00012552"/>
    </source>
</evidence>
<evidence type="ECO:0000256" key="9">
    <source>
        <dbReference type="RuleBase" id="RU000492"/>
    </source>
</evidence>
<proteinExistence type="inferred from homology"/>
<keyword evidence="15" id="KW-1185">Reference proteome</keyword>
<keyword evidence="5 9" id="KW-0067">ATP-binding</keyword>
<gene>
    <name evidence="14" type="ORF">WJX75_007073</name>
</gene>
<feature type="short sequence motif" description="Q motif" evidence="8">
    <location>
        <begin position="165"/>
        <end position="193"/>
    </location>
</feature>
<dbReference type="Gene3D" id="3.40.50.300">
    <property type="entry name" value="P-loop containing nucleotide triphosphate hydrolases"/>
    <property type="match status" value="2"/>
</dbReference>
<sequence length="686" mass="75151">MATCPPAGWNRKTPPQDDEYQGWHFEDNRGREAGDEHSYRDNGHAPARHGRQGSDVSPPGSFDDRRRSDQGAIYNGGPECTPFEDGYGDHKSPQDRIERLNVPKPKGGAWGNVSEAIDPFEEGDKRRHEQDLIFEKDSGQAVINFDAYEDIPVKVTGEDVPKPILNFREAALEERVAANVARCRYKKPTPVQKYAIPIGLARRDLMACAQTGSGKTAAFCFPIISSILSSEDKEEIKSYSRRAYPKALIMGPTRELTNQIYEESRKFTYQTGLRPAVVYGGPPQGEQLRQLDRGCDILIATPGRLNSFIQRGRISLSRTRYLVLDEADRMLDMGFEPQIRSIVEGADLPSAGERQTLMFSATFPKDIQQLAADFMSNYLFLAVGRVGSSTNLIIQQFEEVEPGEKQKLLVRLVRAVPGLTLVFTETKNWADRLENFLIRNDFPATTIHRDLSQEQREYSLEQFRCGAKPILVATDVASRGLDIPHVTHVINYDLPRDIESYVHRIGRTGRAGKKGISTAFYTPGKDSNLAEALLDLAKETNQIVPEFLVEEAKSAGPYSAPPSRRSSGGFGGRDYREGYSRGGLGAVFGGAVGGGYERLNDSAYGGGKAYGGGGQAYDRVGHQDDCWCAPAAGGNGGGGSHVSNAQDDGGWGASAGNPSSDTKGDQWETIGPPAASKDAQKDGWGW</sequence>
<dbReference type="InterPro" id="IPR011545">
    <property type="entry name" value="DEAD/DEAH_box_helicase_dom"/>
</dbReference>
<dbReference type="InterPro" id="IPR044763">
    <property type="entry name" value="Ded1/Dbp1_DEADc"/>
</dbReference>
<keyword evidence="6" id="KW-0694">RNA-binding</keyword>
<evidence type="ECO:0000313" key="15">
    <source>
        <dbReference type="Proteomes" id="UP001491310"/>
    </source>
</evidence>
<protein>
    <recommendedName>
        <fullName evidence="1">RNA helicase</fullName>
        <ecNumber evidence="1">3.6.4.13</ecNumber>
    </recommendedName>
</protein>
<feature type="domain" description="Helicase C-terminal" evidence="12">
    <location>
        <begin position="408"/>
        <end position="552"/>
    </location>
</feature>
<feature type="region of interest" description="Disordered" evidence="10">
    <location>
        <begin position="554"/>
        <end position="573"/>
    </location>
</feature>
<evidence type="ECO:0000256" key="5">
    <source>
        <dbReference type="ARBA" id="ARBA00022840"/>
    </source>
</evidence>
<dbReference type="SUPFAM" id="SSF52540">
    <property type="entry name" value="P-loop containing nucleoside triphosphate hydrolases"/>
    <property type="match status" value="1"/>
</dbReference>
<feature type="domain" description="DEAD-box RNA helicase Q" evidence="13">
    <location>
        <begin position="165"/>
        <end position="193"/>
    </location>
</feature>
<keyword evidence="2 9" id="KW-0547">Nucleotide-binding</keyword>
<evidence type="ECO:0000259" key="11">
    <source>
        <dbReference type="PROSITE" id="PS51192"/>
    </source>
</evidence>
<accession>A0ABR2Z1Z4</accession>
<dbReference type="PANTHER" id="PTHR47958">
    <property type="entry name" value="ATP-DEPENDENT RNA HELICASE DBP3"/>
    <property type="match status" value="1"/>
</dbReference>
<evidence type="ECO:0000256" key="6">
    <source>
        <dbReference type="ARBA" id="ARBA00022884"/>
    </source>
</evidence>
<dbReference type="EC" id="3.6.4.13" evidence="1"/>
<evidence type="ECO:0000256" key="2">
    <source>
        <dbReference type="ARBA" id="ARBA00022741"/>
    </source>
</evidence>
<dbReference type="CDD" id="cd17967">
    <property type="entry name" value="DEADc_DDX3_DDX4"/>
    <property type="match status" value="1"/>
</dbReference>
<feature type="compositionally biased region" description="Low complexity" evidence="10">
    <location>
        <begin position="554"/>
        <end position="567"/>
    </location>
</feature>
<evidence type="ECO:0000256" key="7">
    <source>
        <dbReference type="ARBA" id="ARBA00047984"/>
    </source>
</evidence>
<comment type="caution">
    <text evidence="14">The sequence shown here is derived from an EMBL/GenBank/DDBJ whole genome shotgun (WGS) entry which is preliminary data.</text>
</comment>
<feature type="domain" description="Helicase ATP-binding" evidence="11">
    <location>
        <begin position="196"/>
        <end position="381"/>
    </location>
</feature>
<dbReference type="InterPro" id="IPR014014">
    <property type="entry name" value="RNA_helicase_DEAD_Q_motif"/>
</dbReference>
<dbReference type="PROSITE" id="PS51192">
    <property type="entry name" value="HELICASE_ATP_BIND_1"/>
    <property type="match status" value="1"/>
</dbReference>
<feature type="region of interest" description="Disordered" evidence="10">
    <location>
        <begin position="1"/>
        <end position="113"/>
    </location>
</feature>
<dbReference type="Proteomes" id="UP001491310">
    <property type="component" value="Unassembled WGS sequence"/>
</dbReference>
<reference evidence="14 15" key="1">
    <citation type="journal article" date="2024" name="Nat. Commun.">
        <title>Phylogenomics reveals the evolutionary origins of lichenization in chlorophyte algae.</title>
        <authorList>
            <person name="Puginier C."/>
            <person name="Libourel C."/>
            <person name="Otte J."/>
            <person name="Skaloud P."/>
            <person name="Haon M."/>
            <person name="Grisel S."/>
            <person name="Petersen M."/>
            <person name="Berrin J.G."/>
            <person name="Delaux P.M."/>
            <person name="Dal Grande F."/>
            <person name="Keller J."/>
        </authorList>
    </citation>
    <scope>NUCLEOTIDE SEQUENCE [LARGE SCALE GENOMIC DNA]</scope>
    <source>
        <strain evidence="14 15">SAG 216-7</strain>
    </source>
</reference>
<dbReference type="SMART" id="SM00490">
    <property type="entry name" value="HELICc"/>
    <property type="match status" value="1"/>
</dbReference>
<evidence type="ECO:0000256" key="3">
    <source>
        <dbReference type="ARBA" id="ARBA00022801"/>
    </source>
</evidence>
<evidence type="ECO:0000256" key="4">
    <source>
        <dbReference type="ARBA" id="ARBA00022806"/>
    </source>
</evidence>
<dbReference type="InterPro" id="IPR001650">
    <property type="entry name" value="Helicase_C-like"/>
</dbReference>
<feature type="compositionally biased region" description="Basic and acidic residues" evidence="10">
    <location>
        <begin position="87"/>
        <end position="101"/>
    </location>
</feature>
<comment type="catalytic activity">
    <reaction evidence="7">
        <text>ATP + H2O = ADP + phosphate + H(+)</text>
        <dbReference type="Rhea" id="RHEA:13065"/>
        <dbReference type="ChEBI" id="CHEBI:15377"/>
        <dbReference type="ChEBI" id="CHEBI:15378"/>
        <dbReference type="ChEBI" id="CHEBI:30616"/>
        <dbReference type="ChEBI" id="CHEBI:43474"/>
        <dbReference type="ChEBI" id="CHEBI:456216"/>
        <dbReference type="EC" id="3.6.4.13"/>
    </reaction>
</comment>
<dbReference type="PROSITE" id="PS00039">
    <property type="entry name" value="DEAD_ATP_HELICASE"/>
    <property type="match status" value="1"/>
</dbReference>
<name>A0ABR2Z1Z4_9CHLO</name>
<dbReference type="Pfam" id="PF00270">
    <property type="entry name" value="DEAD"/>
    <property type="match status" value="1"/>
</dbReference>
<evidence type="ECO:0000256" key="8">
    <source>
        <dbReference type="PROSITE-ProRule" id="PRU00552"/>
    </source>
</evidence>
<dbReference type="EMBL" id="JALJOT010000002">
    <property type="protein sequence ID" value="KAK9917680.1"/>
    <property type="molecule type" value="Genomic_DNA"/>
</dbReference>
<keyword evidence="4 9" id="KW-0347">Helicase</keyword>
<dbReference type="SMART" id="SM00487">
    <property type="entry name" value="DEXDc"/>
    <property type="match status" value="1"/>
</dbReference>
<comment type="similarity">
    <text evidence="9">Belongs to the DEAD box helicase family.</text>
</comment>
<feature type="compositionally biased region" description="Basic and acidic residues" evidence="10">
    <location>
        <begin position="24"/>
        <end position="43"/>
    </location>
</feature>
<dbReference type="CDD" id="cd18787">
    <property type="entry name" value="SF2_C_DEAD"/>
    <property type="match status" value="1"/>
</dbReference>
<dbReference type="InterPro" id="IPR014001">
    <property type="entry name" value="Helicase_ATP-bd"/>
</dbReference>
<evidence type="ECO:0000256" key="10">
    <source>
        <dbReference type="SAM" id="MobiDB-lite"/>
    </source>
</evidence>
<evidence type="ECO:0000259" key="12">
    <source>
        <dbReference type="PROSITE" id="PS51194"/>
    </source>
</evidence>
<feature type="region of interest" description="Disordered" evidence="10">
    <location>
        <begin position="634"/>
        <end position="686"/>
    </location>
</feature>
<dbReference type="Pfam" id="PF00271">
    <property type="entry name" value="Helicase_C"/>
    <property type="match status" value="1"/>
</dbReference>
<evidence type="ECO:0000259" key="13">
    <source>
        <dbReference type="PROSITE" id="PS51195"/>
    </source>
</evidence>
<dbReference type="InterPro" id="IPR027417">
    <property type="entry name" value="P-loop_NTPase"/>
</dbReference>
<dbReference type="PROSITE" id="PS51195">
    <property type="entry name" value="Q_MOTIF"/>
    <property type="match status" value="1"/>
</dbReference>
<dbReference type="InterPro" id="IPR000629">
    <property type="entry name" value="RNA-helicase_DEAD-box_CS"/>
</dbReference>